<keyword evidence="4" id="KW-1185">Reference proteome</keyword>
<dbReference type="OMA" id="TIVENWI"/>
<reference evidence="3" key="2">
    <citation type="submission" date="2021-03" db="UniProtKB">
        <authorList>
            <consortium name="EnsemblPlants"/>
        </authorList>
    </citation>
    <scope>IDENTIFICATION</scope>
</reference>
<dbReference type="InterPro" id="IPR036397">
    <property type="entry name" value="RNaseH_sf"/>
</dbReference>
<dbReference type="SUPFAM" id="SSF53098">
    <property type="entry name" value="Ribonuclease H-like"/>
    <property type="match status" value="1"/>
</dbReference>
<dbReference type="EMBL" id="UZAU01000731">
    <property type="status" value="NOT_ANNOTATED_CDS"/>
    <property type="molecule type" value="Genomic_DNA"/>
</dbReference>
<organism evidence="3 4">
    <name type="scientific">Cannabis sativa</name>
    <name type="common">Hemp</name>
    <name type="synonym">Marijuana</name>
    <dbReference type="NCBI Taxonomy" id="3483"/>
    <lineage>
        <taxon>Eukaryota</taxon>
        <taxon>Viridiplantae</taxon>
        <taxon>Streptophyta</taxon>
        <taxon>Embryophyta</taxon>
        <taxon>Tracheophyta</taxon>
        <taxon>Spermatophyta</taxon>
        <taxon>Magnoliopsida</taxon>
        <taxon>eudicotyledons</taxon>
        <taxon>Gunneridae</taxon>
        <taxon>Pentapetalae</taxon>
        <taxon>rosids</taxon>
        <taxon>fabids</taxon>
        <taxon>Rosales</taxon>
        <taxon>Cannabaceae</taxon>
        <taxon>Cannabis</taxon>
    </lineage>
</organism>
<dbReference type="Gene3D" id="3.30.420.10">
    <property type="entry name" value="Ribonuclease H-like superfamily/Ribonuclease H"/>
    <property type="match status" value="1"/>
</dbReference>
<reference evidence="3" key="1">
    <citation type="submission" date="2018-11" db="EMBL/GenBank/DDBJ databases">
        <authorList>
            <person name="Grassa J C."/>
        </authorList>
    </citation>
    <scope>NUCLEOTIDE SEQUENCE [LARGE SCALE GENOMIC DNA]</scope>
</reference>
<evidence type="ECO:0000313" key="3">
    <source>
        <dbReference type="EnsemblPlants" id="cds.evm.model.09.692"/>
    </source>
</evidence>
<accession>A0A803QH24</accession>
<dbReference type="Pfam" id="PF00665">
    <property type="entry name" value="rve"/>
    <property type="match status" value="1"/>
</dbReference>
<evidence type="ECO:0000313" key="4">
    <source>
        <dbReference type="Proteomes" id="UP000596661"/>
    </source>
</evidence>
<dbReference type="AlphaFoldDB" id="A0A803QH24"/>
<evidence type="ECO:0000256" key="1">
    <source>
        <dbReference type="SAM" id="Coils"/>
    </source>
</evidence>
<protein>
    <recommendedName>
        <fullName evidence="2">Integrase catalytic domain-containing protein</fullName>
    </recommendedName>
</protein>
<dbReference type="InterPro" id="IPR056924">
    <property type="entry name" value="SH3_Tf2-1"/>
</dbReference>
<feature type="domain" description="Integrase catalytic" evidence="2">
    <location>
        <begin position="5"/>
        <end position="187"/>
    </location>
</feature>
<feature type="coiled-coil region" evidence="1">
    <location>
        <begin position="8"/>
        <end position="63"/>
    </location>
</feature>
<evidence type="ECO:0000259" key="2">
    <source>
        <dbReference type="PROSITE" id="PS50994"/>
    </source>
</evidence>
<dbReference type="Proteomes" id="UP000596661">
    <property type="component" value="Chromosome 9"/>
</dbReference>
<dbReference type="PANTHER" id="PTHR48475:SF2">
    <property type="entry name" value="RIBONUCLEASE H"/>
    <property type="match status" value="1"/>
</dbReference>
<dbReference type="Pfam" id="PF24626">
    <property type="entry name" value="SH3_Tf2-1"/>
    <property type="match status" value="1"/>
</dbReference>
<dbReference type="PANTHER" id="PTHR48475">
    <property type="entry name" value="RIBONUCLEASE H"/>
    <property type="match status" value="1"/>
</dbReference>
<dbReference type="EnsemblPlants" id="evm.model.09.692">
    <property type="protein sequence ID" value="cds.evm.model.09.692"/>
    <property type="gene ID" value="evm.TU.09.692"/>
</dbReference>
<dbReference type="PROSITE" id="PS50994">
    <property type="entry name" value="INTEGRASE"/>
    <property type="match status" value="1"/>
</dbReference>
<name>A0A803QH24_CANSA</name>
<dbReference type="Gramene" id="evm.model.09.692">
    <property type="protein sequence ID" value="cds.evm.model.09.692"/>
    <property type="gene ID" value="evm.TU.09.692"/>
</dbReference>
<dbReference type="InterPro" id="IPR001584">
    <property type="entry name" value="Integrase_cat-core"/>
</dbReference>
<proteinExistence type="predicted"/>
<dbReference type="GO" id="GO:0015074">
    <property type="term" value="P:DNA integration"/>
    <property type="evidence" value="ECO:0007669"/>
    <property type="project" value="InterPro"/>
</dbReference>
<keyword evidence="1" id="KW-0175">Coiled coil</keyword>
<dbReference type="GO" id="GO:0003676">
    <property type="term" value="F:nucleic acid binding"/>
    <property type="evidence" value="ECO:0007669"/>
    <property type="project" value="InterPro"/>
</dbReference>
<dbReference type="InterPro" id="IPR012337">
    <property type="entry name" value="RNaseH-like_sf"/>
</dbReference>
<sequence length="316" mass="36252">MLFIRENYPALEKKNKKLTADNAFLKLENGKYVEKERELEETIKSLKGELEEVKKEFIDEKKRTEDLACEAEQVSLTAVIKTRGELMIEFGVPKEIVTDNGSQFVSLEFQNFCREWGIQLSFSTPRYPQANGQAESTNKIVVNTLKKRLEKAKEMWADELPGVLRSYRTTAKTSTGETPFSLTFGTEAVIPAETGIPTSRYEHLTDDQNWKSMNLELDSLDEKREKALIKAATFQQKVAQHFNKNIRARTFKEGDWVLRRVFQNTKEAGAGKLSPNWEGPYKITKVIGQGAYRLQAEDGREIGNSWNATHLKQYHF</sequence>